<protein>
    <submittedName>
        <fullName evidence="2">Uncharacterized protein</fullName>
    </submittedName>
</protein>
<evidence type="ECO:0000313" key="3">
    <source>
        <dbReference type="Proteomes" id="UP000253551"/>
    </source>
</evidence>
<sequence length="83" mass="9579">MSFFHHQDKNKTNPTDKQEDKPKEPHHHHHFFQHDKNQQDLPKGFANDAMRSSKSPDTLYNFDDPMARRLGPVPSSDPTNTGA</sequence>
<feature type="region of interest" description="Disordered" evidence="1">
    <location>
        <begin position="1"/>
        <end position="83"/>
    </location>
</feature>
<keyword evidence="3" id="KW-1185">Reference proteome</keyword>
<comment type="caution">
    <text evidence="2">The sequence shown here is derived from an EMBL/GenBank/DDBJ whole genome shotgun (WGS) entry which is preliminary data.</text>
</comment>
<reference evidence="2 3" key="1">
    <citation type="journal article" date="2018" name="G3 (Bethesda)">
        <title>Phylogenetic and Phylogenomic Definition of Rhizopus Species.</title>
        <authorList>
            <person name="Gryganskyi A.P."/>
            <person name="Golan J."/>
            <person name="Dolatabadi S."/>
            <person name="Mondo S."/>
            <person name="Robb S."/>
            <person name="Idnurm A."/>
            <person name="Muszewska A."/>
            <person name="Steczkiewicz K."/>
            <person name="Masonjones S."/>
            <person name="Liao H.L."/>
            <person name="Gajdeczka M.T."/>
            <person name="Anike F."/>
            <person name="Vuek A."/>
            <person name="Anishchenko I.M."/>
            <person name="Voigt K."/>
            <person name="de Hoog G.S."/>
            <person name="Smith M.E."/>
            <person name="Heitman J."/>
            <person name="Vilgalys R."/>
            <person name="Stajich J.E."/>
        </authorList>
    </citation>
    <scope>NUCLEOTIDE SEQUENCE [LARGE SCALE GENOMIC DNA]</scope>
    <source>
        <strain evidence="2 3">LSU 92-RS-03</strain>
    </source>
</reference>
<dbReference type="EMBL" id="PJQM01007471">
    <property type="protein sequence ID" value="RCH78139.1"/>
    <property type="molecule type" value="Genomic_DNA"/>
</dbReference>
<organism evidence="2 3">
    <name type="scientific">Rhizopus stolonifer</name>
    <name type="common">Rhizopus nigricans</name>
    <dbReference type="NCBI Taxonomy" id="4846"/>
    <lineage>
        <taxon>Eukaryota</taxon>
        <taxon>Fungi</taxon>
        <taxon>Fungi incertae sedis</taxon>
        <taxon>Mucoromycota</taxon>
        <taxon>Mucoromycotina</taxon>
        <taxon>Mucoromycetes</taxon>
        <taxon>Mucorales</taxon>
        <taxon>Mucorineae</taxon>
        <taxon>Rhizopodaceae</taxon>
        <taxon>Rhizopus</taxon>
    </lineage>
</organism>
<feature type="compositionally biased region" description="Basic and acidic residues" evidence="1">
    <location>
        <begin position="1"/>
        <end position="23"/>
    </location>
</feature>
<gene>
    <name evidence="2" type="ORF">CU098_005070</name>
</gene>
<evidence type="ECO:0000256" key="1">
    <source>
        <dbReference type="SAM" id="MobiDB-lite"/>
    </source>
</evidence>
<dbReference type="AlphaFoldDB" id="A0A367IKD8"/>
<dbReference type="Proteomes" id="UP000253551">
    <property type="component" value="Unassembled WGS sequence"/>
</dbReference>
<dbReference type="OrthoDB" id="2245879at2759"/>
<evidence type="ECO:0000313" key="2">
    <source>
        <dbReference type="EMBL" id="RCH78139.1"/>
    </source>
</evidence>
<name>A0A367IKD8_RHIST</name>
<proteinExistence type="predicted"/>
<accession>A0A367IKD8</accession>